<gene>
    <name evidence="1" type="ORF">NLG97_g1762</name>
</gene>
<sequence>MADSVSGEPRAYPNEDYTVGWICALDTEYIAAQVFLEEKHAPPTSVATHDNNDYTLGRIGRHNVAIAVMPGGEYGTASAAVTATDMLHTFSNIRIGLMVGIGGGAPSPKNDIRLGDIVVSMPQNGLGGVLQYDFGKTIQDQPFQLTRFLAPPPRALLTAVTGLKAEYAIEGHTIQEDIEACLAAKQRLRKRFGRPDSETDILYSSTAIHEPGVESCLVVCGIKPGSIVSRQPREEHEDDPVVHYGTIASANQLMKDARLRDQYAIEKNVLCFEMEAGGLMNHFPCIVIRGICDYSDTHKNKDWQGHAAMTAAAYAKDLIGRISPERLQSEKKIKDVMDNVLCMTMAIKDNVKSIQADAYLAKITEWLSAPDPSSNLNKARELYQHGTGQWLLDSHRYQSWMGSPSSFLWLYGIPGCGKTILSSTVIANLQQQDRPSRSLLYFYFDFTDTTKRSTENAVRSLICQLYHKQAATREILKSVYEKTAKFGTKPGIQMLITTLKAMLDNCETAWIVLDGLDECETRDQHATDGVMRWIEQDIKSTIQSWADEERIIPLQSNLVADDIGAYIDTAVSQIDRWRKRPDIQESIKTTLKSKADGMFRWVSCQLDTLKTCLDPARVHYTLATLPQTLDETYARILQRLPFEYKPTARRLLQLLTYSKRPLTIEEAVDAIAVEPGSSCRFDPEYRMPIPEEITRYCSSLVSLVIMNDEFRNTQIIELQLAHFSVQEYLRSSRVDPAEAMHFGQRQAAEDLTNLCLSYLLVIKPPPVVKQLPERFSPTTPVADIPLGIFNDLDEQLQQLKEDYPFAEFSARYWYDFANILESSTGKVLEIVEEYFSNNRALTLGYLLPPLEEDAFDDYMRVPPLYYAACVGLKHSVCLLLKMNADVNATNGHRSTALHVASLEGHYGIVQMLIQHGADVNAVDESHLTALVYASSKGHLAIVELLIDNGAKVNIQCGDYGDALYAASGEGHEDIVEALIQHGADINAQGGEYGNALIAASIAGYEEVIKALIKHGVEVNAQGGDYGNALQAASALGRKEAIKILLQHGAEVNAQGGRYGNALQAALASGSKEAIEILLQHGAEGDA</sequence>
<name>A0ACC1R472_9HYPO</name>
<keyword evidence="2" id="KW-1185">Reference proteome</keyword>
<proteinExistence type="predicted"/>
<comment type="caution">
    <text evidence="1">The sequence shown here is derived from an EMBL/GenBank/DDBJ whole genome shotgun (WGS) entry which is preliminary data.</text>
</comment>
<accession>A0ACC1R472</accession>
<dbReference type="EMBL" id="JANAKD010000100">
    <property type="protein sequence ID" value="KAJ3497611.1"/>
    <property type="molecule type" value="Genomic_DNA"/>
</dbReference>
<organism evidence="1 2">
    <name type="scientific">Lecanicillium saksenae</name>
    <dbReference type="NCBI Taxonomy" id="468837"/>
    <lineage>
        <taxon>Eukaryota</taxon>
        <taxon>Fungi</taxon>
        <taxon>Dikarya</taxon>
        <taxon>Ascomycota</taxon>
        <taxon>Pezizomycotina</taxon>
        <taxon>Sordariomycetes</taxon>
        <taxon>Hypocreomycetidae</taxon>
        <taxon>Hypocreales</taxon>
        <taxon>Cordycipitaceae</taxon>
        <taxon>Lecanicillium</taxon>
    </lineage>
</organism>
<dbReference type="Proteomes" id="UP001148737">
    <property type="component" value="Unassembled WGS sequence"/>
</dbReference>
<reference evidence="1" key="1">
    <citation type="submission" date="2022-07" db="EMBL/GenBank/DDBJ databases">
        <title>Genome Sequence of Lecanicillium saksenae.</title>
        <authorList>
            <person name="Buettner E."/>
        </authorList>
    </citation>
    <scope>NUCLEOTIDE SEQUENCE</scope>
    <source>
        <strain evidence="1">VT-O1</strain>
    </source>
</reference>
<protein>
    <submittedName>
        <fullName evidence="1">Uncharacterized protein</fullName>
    </submittedName>
</protein>
<evidence type="ECO:0000313" key="1">
    <source>
        <dbReference type="EMBL" id="KAJ3497611.1"/>
    </source>
</evidence>
<evidence type="ECO:0000313" key="2">
    <source>
        <dbReference type="Proteomes" id="UP001148737"/>
    </source>
</evidence>